<dbReference type="CDD" id="cd01949">
    <property type="entry name" value="GGDEF"/>
    <property type="match status" value="1"/>
</dbReference>
<dbReference type="Gene3D" id="3.30.450.20">
    <property type="entry name" value="PAS domain"/>
    <property type="match status" value="1"/>
</dbReference>
<organism evidence="5">
    <name type="scientific">Cyanothece sp. (strain PCC 7425 / ATCC 29141)</name>
    <dbReference type="NCBI Taxonomy" id="395961"/>
    <lineage>
        <taxon>Bacteria</taxon>
        <taxon>Bacillati</taxon>
        <taxon>Cyanobacteriota</taxon>
        <taxon>Cyanophyceae</taxon>
        <taxon>Gomontiellales</taxon>
        <taxon>Cyanothecaceae</taxon>
        <taxon>Cyanothece</taxon>
    </lineage>
</organism>
<dbReference type="InterPro" id="IPR043128">
    <property type="entry name" value="Rev_trsase/Diguanyl_cyclase"/>
</dbReference>
<gene>
    <name evidence="5" type="ordered locus">Cyan7425_1219</name>
</gene>
<dbReference type="SUPFAM" id="SSF55073">
    <property type="entry name" value="Nucleotide cyclase"/>
    <property type="match status" value="1"/>
</dbReference>
<dbReference type="SMART" id="SM00052">
    <property type="entry name" value="EAL"/>
    <property type="match status" value="1"/>
</dbReference>
<dbReference type="Gene3D" id="3.20.20.450">
    <property type="entry name" value="EAL domain"/>
    <property type="match status" value="1"/>
</dbReference>
<dbReference type="Pfam" id="PF00563">
    <property type="entry name" value="EAL"/>
    <property type="match status" value="1"/>
</dbReference>
<dbReference type="InterPro" id="IPR001633">
    <property type="entry name" value="EAL_dom"/>
</dbReference>
<dbReference type="SUPFAM" id="SSF141868">
    <property type="entry name" value="EAL domain-like"/>
    <property type="match status" value="1"/>
</dbReference>
<dbReference type="Pfam" id="PF08447">
    <property type="entry name" value="PAS_3"/>
    <property type="match status" value="1"/>
</dbReference>
<dbReference type="PROSITE" id="PS50883">
    <property type="entry name" value="EAL"/>
    <property type="match status" value="1"/>
</dbReference>
<dbReference type="SMART" id="SM00065">
    <property type="entry name" value="GAF"/>
    <property type="match status" value="1"/>
</dbReference>
<sequence length="792" mass="88964">MSPVDSPDCKTLTHPIEPNRFPAAIPQWQSEARCEQIVANNIAAIYRYLCSPDGSQGFVYISAGCEEIYEIAADQIVQNAQLVWSLIHPEDRREFEEAMTAALICLTPWWNEHRLITPSGQLKWLRFSLQPKLQADGTIVCDGMILDISDRKRQESERKQAEQALMKRERYLSTLVEIQQRLLALNSSEGNFYNHVLEPLGKAAEADRVYVFENSWNGQGQFCTSQKAEWCAAGIPAQIDNPDLQNMPYAEFVPRWLTLLGQGGIVAGQVADFPLQERVILEPQGIVSLLVLPLFVHHQFFGFIGFDNCKQDRLWEPSDIDLLQAAAAAISLSLERQQANAQLVTVSLRDALTSLPNRTLLFDRLEHALQRYQRHPQQQFAVLFLDMDRFKSINDSLGHTAGDQVLLEMAHRLSQSVREEDTVARLGGDEFVILLEEVMNLQDALHCAQRIQDILAVPFELNGTVVSLDASIGVALADARYHTPEELLRDADIAMYEAKAAGRGGYQVFAPQMHEQAKLRLQKEQDLRLALRKEQFQVVYQPIVNLLNHALLGFEALIRWQHPQGVQIPVPEFLTIADQLGLLVKLEWWVLQTACEQLAQWQSLPGLAGRPLSVSVNVSSTLFAQPNLVPEVARLIQQFKLPPQGLKLEITEGVIGANADVALENGQALQSLGVQLHIDDFGTGYSSLKRLHQFPVHALKIDRSFVRHLDQSSENREIVRAIVSLANTLGIDVIAEGIETEQQCHYLQTLACQQGQGYWFAPPLTTAEVEQMLLQIQADHPWGLKPGFLPRS</sequence>
<dbReference type="FunFam" id="3.30.70.270:FF:000001">
    <property type="entry name" value="Diguanylate cyclase domain protein"/>
    <property type="match status" value="1"/>
</dbReference>
<name>B8HMI3_CYAP4</name>
<dbReference type="InterPro" id="IPR000160">
    <property type="entry name" value="GGDEF_dom"/>
</dbReference>
<dbReference type="PANTHER" id="PTHR44757">
    <property type="entry name" value="DIGUANYLATE CYCLASE DGCP"/>
    <property type="match status" value="1"/>
</dbReference>
<dbReference type="InterPro" id="IPR029016">
    <property type="entry name" value="GAF-like_dom_sf"/>
</dbReference>
<dbReference type="PROSITE" id="PS50113">
    <property type="entry name" value="PAC"/>
    <property type="match status" value="1"/>
</dbReference>
<dbReference type="PROSITE" id="PS50887">
    <property type="entry name" value="GGDEF"/>
    <property type="match status" value="1"/>
</dbReference>
<dbReference type="SUPFAM" id="SSF55785">
    <property type="entry name" value="PYP-like sensor domain (PAS domain)"/>
    <property type="match status" value="1"/>
</dbReference>
<reference evidence="5" key="1">
    <citation type="submission" date="2009-01" db="EMBL/GenBank/DDBJ databases">
        <title>Complete sequence of chromosome Cyanothece sp. PCC 7425.</title>
        <authorList>
            <consortium name="US DOE Joint Genome Institute"/>
            <person name="Lucas S."/>
            <person name="Copeland A."/>
            <person name="Lapidus A."/>
            <person name="Glavina del Rio T."/>
            <person name="Dalin E."/>
            <person name="Tice H."/>
            <person name="Bruce D."/>
            <person name="Goodwin L."/>
            <person name="Pitluck S."/>
            <person name="Sims D."/>
            <person name="Meineke L."/>
            <person name="Brettin T."/>
            <person name="Detter J.C."/>
            <person name="Han C."/>
            <person name="Larimer F."/>
            <person name="Land M."/>
            <person name="Hauser L."/>
            <person name="Kyrpides N."/>
            <person name="Ovchinnikova G."/>
            <person name="Liberton M."/>
            <person name="Stoeckel J."/>
            <person name="Banerjee A."/>
            <person name="Singh A."/>
            <person name="Page L."/>
            <person name="Sato H."/>
            <person name="Zhao L."/>
            <person name="Sherman L."/>
            <person name="Pakrasi H."/>
            <person name="Richardson P."/>
        </authorList>
    </citation>
    <scope>NUCLEOTIDE SEQUENCE</scope>
    <source>
        <strain evidence="5">PCC 7425</strain>
    </source>
</reference>
<dbReference type="CDD" id="cd00130">
    <property type="entry name" value="PAS"/>
    <property type="match status" value="1"/>
</dbReference>
<dbReference type="Pfam" id="PF01590">
    <property type="entry name" value="GAF"/>
    <property type="match status" value="1"/>
</dbReference>
<evidence type="ECO:0000313" key="5">
    <source>
        <dbReference type="EMBL" id="ACL43598.1"/>
    </source>
</evidence>
<dbReference type="Gene3D" id="3.30.450.40">
    <property type="match status" value="1"/>
</dbReference>
<feature type="domain" description="PAS" evidence="1">
    <location>
        <begin position="53"/>
        <end position="103"/>
    </location>
</feature>
<dbReference type="InterPro" id="IPR003018">
    <property type="entry name" value="GAF"/>
</dbReference>
<dbReference type="PANTHER" id="PTHR44757:SF2">
    <property type="entry name" value="BIOFILM ARCHITECTURE MAINTENANCE PROTEIN MBAA"/>
    <property type="match status" value="1"/>
</dbReference>
<evidence type="ECO:0000259" key="3">
    <source>
        <dbReference type="PROSITE" id="PS50883"/>
    </source>
</evidence>
<dbReference type="eggNOG" id="COG5001">
    <property type="taxonomic scope" value="Bacteria"/>
</dbReference>
<dbReference type="InterPro" id="IPR000700">
    <property type="entry name" value="PAS-assoc_C"/>
</dbReference>
<dbReference type="InterPro" id="IPR052155">
    <property type="entry name" value="Biofilm_reg_signaling"/>
</dbReference>
<dbReference type="PROSITE" id="PS50112">
    <property type="entry name" value="PAS"/>
    <property type="match status" value="1"/>
</dbReference>
<dbReference type="InterPro" id="IPR035919">
    <property type="entry name" value="EAL_sf"/>
</dbReference>
<dbReference type="SUPFAM" id="SSF55781">
    <property type="entry name" value="GAF domain-like"/>
    <property type="match status" value="1"/>
</dbReference>
<accession>B8HMI3</accession>
<protein>
    <submittedName>
        <fullName evidence="5">Diguanylate cyclase/phosphodiesterase with PAS/PAC and GAF sensor(S)</fullName>
    </submittedName>
</protein>
<feature type="domain" description="PAC" evidence="2">
    <location>
        <begin position="109"/>
        <end position="160"/>
    </location>
</feature>
<dbReference type="CDD" id="cd01948">
    <property type="entry name" value="EAL"/>
    <property type="match status" value="1"/>
</dbReference>
<feature type="domain" description="EAL" evidence="3">
    <location>
        <begin position="520"/>
        <end position="777"/>
    </location>
</feature>
<feature type="domain" description="GGDEF" evidence="4">
    <location>
        <begin position="378"/>
        <end position="511"/>
    </location>
</feature>
<dbReference type="EMBL" id="CP001344">
    <property type="protein sequence ID" value="ACL43598.1"/>
    <property type="molecule type" value="Genomic_DNA"/>
</dbReference>
<evidence type="ECO:0000259" key="1">
    <source>
        <dbReference type="PROSITE" id="PS50112"/>
    </source>
</evidence>
<dbReference type="InterPro" id="IPR000014">
    <property type="entry name" value="PAS"/>
</dbReference>
<dbReference type="InterPro" id="IPR035965">
    <property type="entry name" value="PAS-like_dom_sf"/>
</dbReference>
<evidence type="ECO:0000259" key="2">
    <source>
        <dbReference type="PROSITE" id="PS50113"/>
    </source>
</evidence>
<dbReference type="NCBIfam" id="TIGR00254">
    <property type="entry name" value="GGDEF"/>
    <property type="match status" value="1"/>
</dbReference>
<evidence type="ECO:0000259" key="4">
    <source>
        <dbReference type="PROSITE" id="PS50887"/>
    </source>
</evidence>
<dbReference type="AlphaFoldDB" id="B8HMI3"/>
<dbReference type="InterPro" id="IPR029787">
    <property type="entry name" value="Nucleotide_cyclase"/>
</dbReference>
<dbReference type="KEGG" id="cyn:Cyan7425_1219"/>
<dbReference type="HOGENOM" id="CLU_000445_70_20_3"/>
<dbReference type="InterPro" id="IPR013655">
    <property type="entry name" value="PAS_fold_3"/>
</dbReference>
<dbReference type="SMART" id="SM00267">
    <property type="entry name" value="GGDEF"/>
    <property type="match status" value="1"/>
</dbReference>
<dbReference type="Pfam" id="PF00990">
    <property type="entry name" value="GGDEF"/>
    <property type="match status" value="1"/>
</dbReference>
<dbReference type="STRING" id="395961.Cyan7425_1219"/>
<dbReference type="Gene3D" id="3.30.70.270">
    <property type="match status" value="1"/>
</dbReference>
<proteinExistence type="predicted"/>